<keyword evidence="2" id="KW-1185">Reference proteome</keyword>
<reference evidence="2" key="1">
    <citation type="submission" date="2019-07" db="EMBL/GenBank/DDBJ databases">
        <title>De Novo Assembly of kiwifruit Actinidia rufa.</title>
        <authorList>
            <person name="Sugita-Konishi S."/>
            <person name="Sato K."/>
            <person name="Mori E."/>
            <person name="Abe Y."/>
            <person name="Kisaki G."/>
            <person name="Hamano K."/>
            <person name="Suezawa K."/>
            <person name="Otani M."/>
            <person name="Fukuda T."/>
            <person name="Manabe T."/>
            <person name="Gomi K."/>
            <person name="Tabuchi M."/>
            <person name="Akimitsu K."/>
            <person name="Kataoka I."/>
        </authorList>
    </citation>
    <scope>NUCLEOTIDE SEQUENCE [LARGE SCALE GENOMIC DNA]</scope>
    <source>
        <strain evidence="2">cv. Fuchu</strain>
    </source>
</reference>
<comment type="caution">
    <text evidence="1">The sequence shown here is derived from an EMBL/GenBank/DDBJ whole genome shotgun (WGS) entry which is preliminary data.</text>
</comment>
<protein>
    <submittedName>
        <fullName evidence="1">Uncharacterized protein</fullName>
    </submittedName>
</protein>
<organism evidence="1 2">
    <name type="scientific">Actinidia rufa</name>
    <dbReference type="NCBI Taxonomy" id="165716"/>
    <lineage>
        <taxon>Eukaryota</taxon>
        <taxon>Viridiplantae</taxon>
        <taxon>Streptophyta</taxon>
        <taxon>Embryophyta</taxon>
        <taxon>Tracheophyta</taxon>
        <taxon>Spermatophyta</taxon>
        <taxon>Magnoliopsida</taxon>
        <taxon>eudicotyledons</taxon>
        <taxon>Gunneridae</taxon>
        <taxon>Pentapetalae</taxon>
        <taxon>asterids</taxon>
        <taxon>Ericales</taxon>
        <taxon>Actinidiaceae</taxon>
        <taxon>Actinidia</taxon>
    </lineage>
</organism>
<accession>A0A7J0DU05</accession>
<evidence type="ECO:0000313" key="1">
    <source>
        <dbReference type="EMBL" id="GFS42509.1"/>
    </source>
</evidence>
<name>A0A7J0DU05_9ERIC</name>
<gene>
    <name evidence="1" type="ORF">Acr_00g0080200</name>
</gene>
<dbReference type="EMBL" id="BJWL01000400">
    <property type="protein sequence ID" value="GFS42509.1"/>
    <property type="molecule type" value="Genomic_DNA"/>
</dbReference>
<proteinExistence type="predicted"/>
<evidence type="ECO:0000313" key="2">
    <source>
        <dbReference type="Proteomes" id="UP000585474"/>
    </source>
</evidence>
<dbReference type="AlphaFoldDB" id="A0A7J0DU05"/>
<dbReference type="Proteomes" id="UP000585474">
    <property type="component" value="Unassembled WGS sequence"/>
</dbReference>
<sequence length="169" mass="18571">MAQIRHPLTICQDTKYNHGSGMPTIMLQHWRTFAQQFSSHGMSMANISSATGQPWYVDGTHFSAMGQPWHTICPDMGQHWHVVGTKLPSKARGSHGPALACQWNSFAQPWGSIGNWLARICPAMGQHCNGKLMAHNYLAMGSQGKSLGSFRHKHRHCGLALLPTCAVIG</sequence>